<accession>A0A9X3IAI5</accession>
<comment type="caution">
    <text evidence="1">The sequence shown here is derived from an EMBL/GenBank/DDBJ whole genome shotgun (WGS) entry which is preliminary data.</text>
</comment>
<dbReference type="InterPro" id="IPR018490">
    <property type="entry name" value="cNMP-bd_dom_sf"/>
</dbReference>
<reference evidence="1" key="1">
    <citation type="submission" date="2022-11" db="EMBL/GenBank/DDBJ databases">
        <authorList>
            <person name="Graham C."/>
            <person name="Newman J.D."/>
        </authorList>
    </citation>
    <scope>NUCLEOTIDE SEQUENCE</scope>
    <source>
        <strain evidence="1">DSM 19486</strain>
    </source>
</reference>
<proteinExistence type="predicted"/>
<gene>
    <name evidence="1" type="ORF">OQZ29_12805</name>
</gene>
<dbReference type="AlphaFoldDB" id="A0A9X3IAI5"/>
<organism evidence="1 2">
    <name type="scientific">Pedobacter agri</name>
    <dbReference type="NCBI Taxonomy" id="454586"/>
    <lineage>
        <taxon>Bacteria</taxon>
        <taxon>Pseudomonadati</taxon>
        <taxon>Bacteroidota</taxon>
        <taxon>Sphingobacteriia</taxon>
        <taxon>Sphingobacteriales</taxon>
        <taxon>Sphingobacteriaceae</taxon>
        <taxon>Pedobacter</taxon>
    </lineage>
</organism>
<evidence type="ECO:0000313" key="1">
    <source>
        <dbReference type="EMBL" id="MCX3265633.1"/>
    </source>
</evidence>
<dbReference type="EMBL" id="JAPJUH010000004">
    <property type="protein sequence ID" value="MCX3265633.1"/>
    <property type="molecule type" value="Genomic_DNA"/>
</dbReference>
<keyword evidence="2" id="KW-1185">Reference proteome</keyword>
<dbReference type="SUPFAM" id="SSF51206">
    <property type="entry name" value="cAMP-binding domain-like"/>
    <property type="match status" value="1"/>
</dbReference>
<dbReference type="Gene3D" id="2.60.120.10">
    <property type="entry name" value="Jelly Rolls"/>
    <property type="match status" value="1"/>
</dbReference>
<dbReference type="RefSeq" id="WP_010601154.1">
    <property type="nucleotide sequence ID" value="NZ_JAPJUH010000004.1"/>
</dbReference>
<name>A0A9X3IAI5_9SPHI</name>
<protein>
    <submittedName>
        <fullName evidence="1">Crp/Fnr family transcriptional regulator</fullName>
    </submittedName>
</protein>
<evidence type="ECO:0000313" key="2">
    <source>
        <dbReference type="Proteomes" id="UP001142592"/>
    </source>
</evidence>
<sequence length="190" mass="22390">MKENLIETLKNMRMAEPHHLEELIHAFIPKSFEKGLLLSTPEYSFPVLYYIEKGLARGYFDSGDNQHTAWILEEGFILPSAGYFHDADSIEYISFLEHSTGYALNLNKADELGRENPVVYRILLEIYEQGLHQSKERELMLRITHAADRYLYFMQSHPKLVHLPIHNILASLLNIQAKYLYKIKQYYRRK</sequence>
<dbReference type="InterPro" id="IPR014710">
    <property type="entry name" value="RmlC-like_jellyroll"/>
</dbReference>
<dbReference type="Proteomes" id="UP001142592">
    <property type="component" value="Unassembled WGS sequence"/>
</dbReference>